<dbReference type="EC" id="1.7.1.17" evidence="6"/>
<proteinExistence type="inferred from homology"/>
<dbReference type="EMBL" id="SMKU01000045">
    <property type="protein sequence ID" value="TDD91348.1"/>
    <property type="molecule type" value="Genomic_DNA"/>
</dbReference>
<dbReference type="InterPro" id="IPR003680">
    <property type="entry name" value="Flavodoxin_fold"/>
</dbReference>
<reference evidence="8 9" key="1">
    <citation type="submission" date="2019-03" db="EMBL/GenBank/DDBJ databases">
        <title>Draft genome sequences of novel Actinobacteria.</title>
        <authorList>
            <person name="Sahin N."/>
            <person name="Ay H."/>
            <person name="Saygin H."/>
        </authorList>
    </citation>
    <scope>NUCLEOTIDE SEQUENCE [LARGE SCALE GENOMIC DNA]</scope>
    <source>
        <strain evidence="8 9">H3C3</strain>
    </source>
</reference>
<accession>A0A4R5BW09</accession>
<dbReference type="InterPro" id="IPR023048">
    <property type="entry name" value="NADH:quinone_OxRdtase_FMN_depd"/>
</dbReference>
<comment type="function">
    <text evidence="6">Also exhibits azoreductase activity. Catalyzes the reductive cleavage of the azo bond in aromatic azo compounds to the corresponding amines.</text>
</comment>
<feature type="binding site" evidence="6">
    <location>
        <begin position="62"/>
        <end position="64"/>
    </location>
    <ligand>
        <name>FMN</name>
        <dbReference type="ChEBI" id="CHEBI:58210"/>
    </ligand>
</feature>
<keyword evidence="3 6" id="KW-0560">Oxidoreductase</keyword>
<dbReference type="EC" id="1.6.5.-" evidence="6"/>
<dbReference type="InterPro" id="IPR050104">
    <property type="entry name" value="FMN-dep_NADH:Q_OxRdtase_AzoR1"/>
</dbReference>
<feature type="binding site" evidence="6">
    <location>
        <begin position="154"/>
        <end position="157"/>
    </location>
    <ligand>
        <name>FMN</name>
        <dbReference type="ChEBI" id="CHEBI:58210"/>
    </ligand>
</feature>
<comment type="caution">
    <text evidence="8">The sequence shown here is derived from an EMBL/GenBank/DDBJ whole genome shotgun (WGS) entry which is preliminary data.</text>
</comment>
<comment type="subunit">
    <text evidence="6">Homodimer.</text>
</comment>
<keyword evidence="4 6" id="KW-0520">NAD</keyword>
<evidence type="ECO:0000256" key="2">
    <source>
        <dbReference type="ARBA" id="ARBA00022643"/>
    </source>
</evidence>
<evidence type="ECO:0000256" key="3">
    <source>
        <dbReference type="ARBA" id="ARBA00023002"/>
    </source>
</evidence>
<dbReference type="Proteomes" id="UP000294513">
    <property type="component" value="Unassembled WGS sequence"/>
</dbReference>
<dbReference type="AlphaFoldDB" id="A0A4R5BW09"/>
<dbReference type="OrthoDB" id="9805013at2"/>
<dbReference type="SUPFAM" id="SSF52218">
    <property type="entry name" value="Flavoproteins"/>
    <property type="match status" value="1"/>
</dbReference>
<dbReference type="GO" id="GO:0010181">
    <property type="term" value="F:FMN binding"/>
    <property type="evidence" value="ECO:0007669"/>
    <property type="project" value="UniProtKB-UniRule"/>
</dbReference>
<dbReference type="Gene3D" id="3.40.50.360">
    <property type="match status" value="1"/>
</dbReference>
<comment type="similarity">
    <text evidence="6">Belongs to the azoreductase type 1 family.</text>
</comment>
<dbReference type="GO" id="GO:0016655">
    <property type="term" value="F:oxidoreductase activity, acting on NAD(P)H, quinone or similar compound as acceptor"/>
    <property type="evidence" value="ECO:0007669"/>
    <property type="project" value="InterPro"/>
</dbReference>
<name>A0A4R5BW09_9ACTN</name>
<keyword evidence="2 6" id="KW-0288">FMN</keyword>
<gene>
    <name evidence="6" type="primary">azoR</name>
    <name evidence="8" type="ORF">E1298_12020</name>
</gene>
<evidence type="ECO:0000256" key="5">
    <source>
        <dbReference type="ARBA" id="ARBA00048542"/>
    </source>
</evidence>
<comment type="caution">
    <text evidence="6">Lacks conserved residue(s) required for the propagation of feature annotation.</text>
</comment>
<comment type="catalytic activity">
    <reaction evidence="5">
        <text>N,N-dimethyl-1,4-phenylenediamine + anthranilate + 2 NAD(+) = 2-(4-dimethylaminophenyl)diazenylbenzoate + 2 NADH + 2 H(+)</text>
        <dbReference type="Rhea" id="RHEA:55872"/>
        <dbReference type="ChEBI" id="CHEBI:15378"/>
        <dbReference type="ChEBI" id="CHEBI:15783"/>
        <dbReference type="ChEBI" id="CHEBI:16567"/>
        <dbReference type="ChEBI" id="CHEBI:57540"/>
        <dbReference type="ChEBI" id="CHEBI:57945"/>
        <dbReference type="ChEBI" id="CHEBI:71579"/>
        <dbReference type="EC" id="1.7.1.17"/>
    </reaction>
    <physiologicalReaction direction="right-to-left" evidence="5">
        <dbReference type="Rhea" id="RHEA:55874"/>
    </physiologicalReaction>
</comment>
<dbReference type="PANTHER" id="PTHR43741">
    <property type="entry name" value="FMN-DEPENDENT NADH-AZOREDUCTASE 1"/>
    <property type="match status" value="1"/>
</dbReference>
<evidence type="ECO:0000313" key="8">
    <source>
        <dbReference type="EMBL" id="TDD91348.1"/>
    </source>
</evidence>
<sequence>MASGPVEPLGELRLIVHRSPLLARGRHTSEREEGEAIPVNTSAASAAPRSLLHLDSSHAKDSVSRRLTALFAETWREVNGAAGYRYRNLAADPVPLVSAAYCELGRRVERHGLVPPSKVAALVEDAEEEREWALTLPLIEEVRDADTVLVGVPMYNFSVPASLKAWIDRVTFPGAFIAPDTGEKVLDGTRLVVVTARGGAYGPGTPREAFDFQAPYLRAYFGNLGVTDIRFVHAEMTVADVIPELARFRDLAAASLEEARAAVTALAAVR</sequence>
<comment type="cofactor">
    <cofactor evidence="6">
        <name>FMN</name>
        <dbReference type="ChEBI" id="CHEBI:58210"/>
    </cofactor>
    <text evidence="6">Binds 1 FMN per subunit.</text>
</comment>
<dbReference type="GO" id="GO:0016652">
    <property type="term" value="F:oxidoreductase activity, acting on NAD(P)H as acceptor"/>
    <property type="evidence" value="ECO:0007669"/>
    <property type="project" value="UniProtKB-UniRule"/>
</dbReference>
<protein>
    <recommendedName>
        <fullName evidence="6">FMN dependent NADH:quinone oxidoreductase</fullName>
        <ecNumber evidence="6">1.6.5.-</ecNumber>
    </recommendedName>
    <alternativeName>
        <fullName evidence="6">Azo-dye reductase</fullName>
    </alternativeName>
    <alternativeName>
        <fullName evidence="6">FMN-dependent NADH-azo compound oxidoreductase</fullName>
    </alternativeName>
    <alternativeName>
        <fullName evidence="6">FMN-dependent NADH-azoreductase</fullName>
        <ecNumber evidence="6">1.7.1.17</ecNumber>
    </alternativeName>
</protein>
<comment type="catalytic activity">
    <reaction evidence="6">
        <text>2 a quinone + NADH + H(+) = 2 a 1,4-benzosemiquinone + NAD(+)</text>
        <dbReference type="Rhea" id="RHEA:65952"/>
        <dbReference type="ChEBI" id="CHEBI:15378"/>
        <dbReference type="ChEBI" id="CHEBI:57540"/>
        <dbReference type="ChEBI" id="CHEBI:57945"/>
        <dbReference type="ChEBI" id="CHEBI:132124"/>
        <dbReference type="ChEBI" id="CHEBI:134225"/>
    </reaction>
</comment>
<keyword evidence="9" id="KW-1185">Reference proteome</keyword>
<evidence type="ECO:0000256" key="6">
    <source>
        <dbReference type="HAMAP-Rule" id="MF_01216"/>
    </source>
</evidence>
<evidence type="ECO:0000259" key="7">
    <source>
        <dbReference type="Pfam" id="PF02525"/>
    </source>
</evidence>
<evidence type="ECO:0000256" key="1">
    <source>
        <dbReference type="ARBA" id="ARBA00022630"/>
    </source>
</evidence>
<feature type="binding site" evidence="6">
    <location>
        <position position="57"/>
    </location>
    <ligand>
        <name>FMN</name>
        <dbReference type="ChEBI" id="CHEBI:58210"/>
    </ligand>
</feature>
<feature type="domain" description="Flavodoxin-like fold" evidence="7">
    <location>
        <begin position="51"/>
        <end position="240"/>
    </location>
</feature>
<comment type="function">
    <text evidence="6">Quinone reductase that provides resistance to thiol-specific stress caused by electrophilic quinones.</text>
</comment>
<dbReference type="GO" id="GO:0009055">
    <property type="term" value="F:electron transfer activity"/>
    <property type="evidence" value="ECO:0007669"/>
    <property type="project" value="UniProtKB-UniRule"/>
</dbReference>
<evidence type="ECO:0000313" key="9">
    <source>
        <dbReference type="Proteomes" id="UP000294513"/>
    </source>
</evidence>
<keyword evidence="1 6" id="KW-0285">Flavoprotein</keyword>
<dbReference type="PANTHER" id="PTHR43741:SF4">
    <property type="entry name" value="FMN-DEPENDENT NADH:QUINONE OXIDOREDUCTASE"/>
    <property type="match status" value="1"/>
</dbReference>
<dbReference type="InterPro" id="IPR029039">
    <property type="entry name" value="Flavoprotein-like_sf"/>
</dbReference>
<organism evidence="8 9">
    <name type="scientific">Actinomadura rubrisoli</name>
    <dbReference type="NCBI Taxonomy" id="2530368"/>
    <lineage>
        <taxon>Bacteria</taxon>
        <taxon>Bacillati</taxon>
        <taxon>Actinomycetota</taxon>
        <taxon>Actinomycetes</taxon>
        <taxon>Streptosporangiales</taxon>
        <taxon>Thermomonosporaceae</taxon>
        <taxon>Actinomadura</taxon>
    </lineage>
</organism>
<dbReference type="Pfam" id="PF02525">
    <property type="entry name" value="Flavodoxin_2"/>
    <property type="match status" value="1"/>
</dbReference>
<evidence type="ECO:0000256" key="4">
    <source>
        <dbReference type="ARBA" id="ARBA00023027"/>
    </source>
</evidence>
<dbReference type="HAMAP" id="MF_01216">
    <property type="entry name" value="Azoreductase_type1"/>
    <property type="match status" value="1"/>
</dbReference>